<feature type="transmembrane region" description="Helical" evidence="1">
    <location>
        <begin position="12"/>
        <end position="32"/>
    </location>
</feature>
<feature type="transmembrane region" description="Helical" evidence="1">
    <location>
        <begin position="115"/>
        <end position="140"/>
    </location>
</feature>
<protein>
    <submittedName>
        <fullName evidence="2">Uncharacterized protein</fullName>
    </submittedName>
</protein>
<evidence type="ECO:0000313" key="2">
    <source>
        <dbReference type="EMBL" id="PWR02466.1"/>
    </source>
</evidence>
<keyword evidence="3" id="KW-1185">Reference proteome</keyword>
<evidence type="ECO:0000313" key="3">
    <source>
        <dbReference type="Proteomes" id="UP000245680"/>
    </source>
</evidence>
<keyword evidence="1" id="KW-0812">Transmembrane</keyword>
<gene>
    <name evidence="2" type="ORF">DKT77_11525</name>
</gene>
<dbReference type="AlphaFoldDB" id="A0A2V2LGT8"/>
<reference evidence="2 3" key="1">
    <citation type="submission" date="2018-05" db="EMBL/GenBank/DDBJ databases">
        <title>Rhodobacteraceae gen. nov., sp. nov. isolated from sea water.</title>
        <authorList>
            <person name="Ren Y."/>
        </authorList>
    </citation>
    <scope>NUCLEOTIDE SEQUENCE [LARGE SCALE GENOMIC DNA]</scope>
    <source>
        <strain evidence="2 3">TG-679</strain>
    </source>
</reference>
<dbReference type="OrthoDB" id="582520at2"/>
<dbReference type="RefSeq" id="WP_109811866.1">
    <property type="nucleotide sequence ID" value="NZ_QGKU01000035.1"/>
</dbReference>
<evidence type="ECO:0000256" key="1">
    <source>
        <dbReference type="SAM" id="Phobius"/>
    </source>
</evidence>
<feature type="transmembrane region" description="Helical" evidence="1">
    <location>
        <begin position="67"/>
        <end position="85"/>
    </location>
</feature>
<proteinExistence type="predicted"/>
<feature type="transmembrane region" description="Helical" evidence="1">
    <location>
        <begin position="92"/>
        <end position="109"/>
    </location>
</feature>
<dbReference type="Proteomes" id="UP000245680">
    <property type="component" value="Unassembled WGS sequence"/>
</dbReference>
<name>A0A2V2LGT8_9RHOB</name>
<accession>A0A2V2LGT8</accession>
<dbReference type="EMBL" id="QGKU01000035">
    <property type="protein sequence ID" value="PWR02466.1"/>
    <property type="molecule type" value="Genomic_DNA"/>
</dbReference>
<sequence length="147" mass="15547">MTDTQKTALKGAAILWIVWGSVHTLAGVIILASDASGGFQAIADGVDPAALESDYHAAVGGVLNQHGWNLGWFGMATIVGAVLIWRQSMTAICVTGMIGGLADVGYLLFVDFPGYVNFVPGTVMTIISASALALSFWVWFSVRRVTR</sequence>
<organism evidence="2 3">
    <name type="scientific">Meridianimarinicoccus roseus</name>
    <dbReference type="NCBI Taxonomy" id="2072018"/>
    <lineage>
        <taxon>Bacteria</taxon>
        <taxon>Pseudomonadati</taxon>
        <taxon>Pseudomonadota</taxon>
        <taxon>Alphaproteobacteria</taxon>
        <taxon>Rhodobacterales</taxon>
        <taxon>Paracoccaceae</taxon>
        <taxon>Meridianimarinicoccus</taxon>
    </lineage>
</organism>
<keyword evidence="1" id="KW-0472">Membrane</keyword>
<comment type="caution">
    <text evidence="2">The sequence shown here is derived from an EMBL/GenBank/DDBJ whole genome shotgun (WGS) entry which is preliminary data.</text>
</comment>
<keyword evidence="1" id="KW-1133">Transmembrane helix</keyword>